<accession>A0AAQ3X487</accession>
<protein>
    <submittedName>
        <fullName evidence="1">Uncharacterized protein</fullName>
    </submittedName>
</protein>
<name>A0AAQ3X487_PASNO</name>
<gene>
    <name evidence="1" type="ORF">U9M48_030971</name>
</gene>
<dbReference type="Proteomes" id="UP001341281">
    <property type="component" value="Chromosome 07"/>
</dbReference>
<dbReference type="AlphaFoldDB" id="A0AAQ3X487"/>
<organism evidence="1 2">
    <name type="scientific">Paspalum notatum var. saurae</name>
    <dbReference type="NCBI Taxonomy" id="547442"/>
    <lineage>
        <taxon>Eukaryota</taxon>
        <taxon>Viridiplantae</taxon>
        <taxon>Streptophyta</taxon>
        <taxon>Embryophyta</taxon>
        <taxon>Tracheophyta</taxon>
        <taxon>Spermatophyta</taxon>
        <taxon>Magnoliopsida</taxon>
        <taxon>Liliopsida</taxon>
        <taxon>Poales</taxon>
        <taxon>Poaceae</taxon>
        <taxon>PACMAD clade</taxon>
        <taxon>Panicoideae</taxon>
        <taxon>Andropogonodae</taxon>
        <taxon>Paspaleae</taxon>
        <taxon>Paspalinae</taxon>
        <taxon>Paspalum</taxon>
    </lineage>
</organism>
<keyword evidence="2" id="KW-1185">Reference proteome</keyword>
<proteinExistence type="predicted"/>
<evidence type="ECO:0000313" key="2">
    <source>
        <dbReference type="Proteomes" id="UP001341281"/>
    </source>
</evidence>
<sequence>MLSSSYKLYVLLWWRVSIVQSFSYSKRFSNYLQYHKMKVKNAILCCLVFVLVLHADQASADYHCYYRTPWIPFCKEWMCKSECWTEAALLAATVTDHQCRKGGIKGWCYCRFCGP</sequence>
<dbReference type="EMBL" id="CP144751">
    <property type="protein sequence ID" value="WVZ83875.1"/>
    <property type="molecule type" value="Genomic_DNA"/>
</dbReference>
<evidence type="ECO:0000313" key="1">
    <source>
        <dbReference type="EMBL" id="WVZ83875.1"/>
    </source>
</evidence>
<reference evidence="1 2" key="1">
    <citation type="submission" date="2024-02" db="EMBL/GenBank/DDBJ databases">
        <title>High-quality chromosome-scale genome assembly of Pensacola bahiagrass (Paspalum notatum Flugge var. saurae).</title>
        <authorList>
            <person name="Vega J.M."/>
            <person name="Podio M."/>
            <person name="Orjuela J."/>
            <person name="Siena L.A."/>
            <person name="Pessino S.C."/>
            <person name="Combes M.C."/>
            <person name="Mariac C."/>
            <person name="Albertini E."/>
            <person name="Pupilli F."/>
            <person name="Ortiz J.P.A."/>
            <person name="Leblanc O."/>
        </authorList>
    </citation>
    <scope>NUCLEOTIDE SEQUENCE [LARGE SCALE GENOMIC DNA]</scope>
    <source>
        <strain evidence="1">R1</strain>
        <tissue evidence="1">Leaf</tissue>
    </source>
</reference>